<feature type="region of interest" description="Disordered" evidence="1">
    <location>
        <begin position="1"/>
        <end position="24"/>
    </location>
</feature>
<dbReference type="EMBL" id="JACGWN010000012">
    <property type="protein sequence ID" value="KAL0416329.1"/>
    <property type="molecule type" value="Genomic_DNA"/>
</dbReference>
<reference evidence="2" key="1">
    <citation type="submission" date="2020-06" db="EMBL/GenBank/DDBJ databases">
        <authorList>
            <person name="Li T."/>
            <person name="Hu X."/>
            <person name="Zhang T."/>
            <person name="Song X."/>
            <person name="Zhang H."/>
            <person name="Dai N."/>
            <person name="Sheng W."/>
            <person name="Hou X."/>
            <person name="Wei L."/>
        </authorList>
    </citation>
    <scope>NUCLEOTIDE SEQUENCE</scope>
    <source>
        <strain evidence="2">KEN1</strain>
        <tissue evidence="2">Leaf</tissue>
    </source>
</reference>
<proteinExistence type="predicted"/>
<organism evidence="2">
    <name type="scientific">Sesamum latifolium</name>
    <dbReference type="NCBI Taxonomy" id="2727402"/>
    <lineage>
        <taxon>Eukaryota</taxon>
        <taxon>Viridiplantae</taxon>
        <taxon>Streptophyta</taxon>
        <taxon>Embryophyta</taxon>
        <taxon>Tracheophyta</taxon>
        <taxon>Spermatophyta</taxon>
        <taxon>Magnoliopsida</taxon>
        <taxon>eudicotyledons</taxon>
        <taxon>Gunneridae</taxon>
        <taxon>Pentapetalae</taxon>
        <taxon>asterids</taxon>
        <taxon>lamiids</taxon>
        <taxon>Lamiales</taxon>
        <taxon>Pedaliaceae</taxon>
        <taxon>Sesamum</taxon>
    </lineage>
</organism>
<accession>A0AAW2UH69</accession>
<dbReference type="AlphaFoldDB" id="A0AAW2UH69"/>
<name>A0AAW2UH69_9LAMI</name>
<evidence type="ECO:0000256" key="1">
    <source>
        <dbReference type="SAM" id="MobiDB-lite"/>
    </source>
</evidence>
<evidence type="ECO:0008006" key="3">
    <source>
        <dbReference type="Google" id="ProtNLM"/>
    </source>
</evidence>
<comment type="caution">
    <text evidence="2">The sequence shown here is derived from an EMBL/GenBank/DDBJ whole genome shotgun (WGS) entry which is preliminary data.</text>
</comment>
<gene>
    <name evidence="2" type="ORF">Slati_3464800</name>
</gene>
<sequence length="177" mass="20116">MVGQEPESLRQVASPSGQAAIPKEETSRLAETVMSLEVKVFALEAEITGLSSELEDYQQVIQEWAGAFGGGGIADMRRDMELRIPEPKAYSGARNAKEVENFLFDIEQYFLAANIEDEARKVSTTTMYLTGDAKLWWRIKYFEIQENQVRLDTWALLREAIRVQFFPENVEYNASGH</sequence>
<evidence type="ECO:0000313" key="2">
    <source>
        <dbReference type="EMBL" id="KAL0416329.1"/>
    </source>
</evidence>
<protein>
    <recommendedName>
        <fullName evidence="3">Retrotransposon gag domain-containing protein</fullName>
    </recommendedName>
</protein>
<reference evidence="2" key="2">
    <citation type="journal article" date="2024" name="Plant">
        <title>Genomic evolution and insights into agronomic trait innovations of Sesamum species.</title>
        <authorList>
            <person name="Miao H."/>
            <person name="Wang L."/>
            <person name="Qu L."/>
            <person name="Liu H."/>
            <person name="Sun Y."/>
            <person name="Le M."/>
            <person name="Wang Q."/>
            <person name="Wei S."/>
            <person name="Zheng Y."/>
            <person name="Lin W."/>
            <person name="Duan Y."/>
            <person name="Cao H."/>
            <person name="Xiong S."/>
            <person name="Wang X."/>
            <person name="Wei L."/>
            <person name="Li C."/>
            <person name="Ma Q."/>
            <person name="Ju M."/>
            <person name="Zhao R."/>
            <person name="Li G."/>
            <person name="Mu C."/>
            <person name="Tian Q."/>
            <person name="Mei H."/>
            <person name="Zhang T."/>
            <person name="Gao T."/>
            <person name="Zhang H."/>
        </authorList>
    </citation>
    <scope>NUCLEOTIDE SEQUENCE</scope>
    <source>
        <strain evidence="2">KEN1</strain>
    </source>
</reference>